<evidence type="ECO:0000313" key="1">
    <source>
        <dbReference type="EMBL" id="CAE0369395.1"/>
    </source>
</evidence>
<name>A0A7S3NM73_9STRA</name>
<proteinExistence type="predicted"/>
<sequence>MPHNNASNAIKFNSRVKLRDLFFPDQTDALIKNKLLTCIYSLPDDLLSFLNYTSNDIVEIFSKNDTEHQTLQETLLAQISIISALGQKGMKTPVKLTINNIEQHNVHRLKYNDCFIYYCKACYLLNTINSIFKDEAAAIDHATNCTYHLQKNELPFSLNYVCSHCLKFNINDLSKPTTCIKICPDYKSHAHNSAFICLELKTEAHRPYSFTKVLKEFKDLNLTNNLIFETSNEVCPEMDPHTEQTYSLLRVNITSLNTTQLRFIAFIRTLCLYHVYAFFMSPENYSELPQFFLKAVSSTKATNGFKFNEKDTTNNAKLGYPKPGTLSTNVTTLATIKTPTTRLSTTPTTIGTPQSIFSHNISKLSQRGIHHPDYLLRKLRIDNYIRELLIPFTDDIQLNPEQFKAVSDLLVEYRKSNNEEAIIHSLRHCYELLSETPIQIMETIIQNQTIASETKEEEEEEEE</sequence>
<accession>A0A7S3NM73</accession>
<gene>
    <name evidence="1" type="ORF">ALAG00032_LOCUS10158</name>
</gene>
<protein>
    <submittedName>
        <fullName evidence="1">Uncharacterized protein</fullName>
    </submittedName>
</protein>
<reference evidence="1" key="1">
    <citation type="submission" date="2021-01" db="EMBL/GenBank/DDBJ databases">
        <authorList>
            <person name="Corre E."/>
            <person name="Pelletier E."/>
            <person name="Niang G."/>
            <person name="Scheremetjew M."/>
            <person name="Finn R."/>
            <person name="Kale V."/>
            <person name="Holt S."/>
            <person name="Cochrane G."/>
            <person name="Meng A."/>
            <person name="Brown T."/>
            <person name="Cohen L."/>
        </authorList>
    </citation>
    <scope>NUCLEOTIDE SEQUENCE</scope>
    <source>
        <strain evidence="1">CCMP1510</strain>
    </source>
</reference>
<dbReference type="AlphaFoldDB" id="A0A7S3NM73"/>
<organism evidence="1">
    <name type="scientific">Aureoumbra lagunensis</name>
    <dbReference type="NCBI Taxonomy" id="44058"/>
    <lineage>
        <taxon>Eukaryota</taxon>
        <taxon>Sar</taxon>
        <taxon>Stramenopiles</taxon>
        <taxon>Ochrophyta</taxon>
        <taxon>Pelagophyceae</taxon>
        <taxon>Pelagomonadales</taxon>
        <taxon>Aureoumbra</taxon>
    </lineage>
</organism>
<dbReference type="EMBL" id="HBIJ01015187">
    <property type="protein sequence ID" value="CAE0369395.1"/>
    <property type="molecule type" value="Transcribed_RNA"/>
</dbReference>